<accession>A0A9P6QA74</accession>
<gene>
    <name evidence="2" type="ORF">BG011_008954</name>
</gene>
<dbReference type="AlphaFoldDB" id="A0A9P6QA74"/>
<feature type="region of interest" description="Disordered" evidence="1">
    <location>
        <begin position="91"/>
        <end position="115"/>
    </location>
</feature>
<keyword evidence="3" id="KW-1185">Reference proteome</keyword>
<sequence>MMHRAARTLSINTSNACLVNKLNPSNGRPYTPPPPSCRLHRIYEEKLEILGPLGYENWYDDNANPFYRHPEPEPSRRNHFDMTDIVIETAPNTRIKNQLPVRRPSESGSESEAGTPIRDKITFTTEFSGFESLNSDSESEDRIDFFGDGFDEQADTQDLSNKKQALLHRRQELEIVHRRLSNRNRIMDRGHLMPDTTVFLPLPMSREPRFVAGNNNGLKVGGGKSRAMSPYPHSRAMRGD</sequence>
<feature type="region of interest" description="Disordered" evidence="1">
    <location>
        <begin position="214"/>
        <end position="240"/>
    </location>
</feature>
<evidence type="ECO:0000313" key="2">
    <source>
        <dbReference type="EMBL" id="KAG0263325.1"/>
    </source>
</evidence>
<dbReference type="EMBL" id="JAAAJA010000077">
    <property type="protein sequence ID" value="KAG0263325.1"/>
    <property type="molecule type" value="Genomic_DNA"/>
</dbReference>
<proteinExistence type="predicted"/>
<name>A0A9P6QA74_9FUNG</name>
<evidence type="ECO:0000313" key="3">
    <source>
        <dbReference type="Proteomes" id="UP000726737"/>
    </source>
</evidence>
<protein>
    <submittedName>
        <fullName evidence="2">Uncharacterized protein</fullName>
    </submittedName>
</protein>
<comment type="caution">
    <text evidence="2">The sequence shown here is derived from an EMBL/GenBank/DDBJ whole genome shotgun (WGS) entry which is preliminary data.</text>
</comment>
<organism evidence="2 3">
    <name type="scientific">Mortierella polycephala</name>
    <dbReference type="NCBI Taxonomy" id="41804"/>
    <lineage>
        <taxon>Eukaryota</taxon>
        <taxon>Fungi</taxon>
        <taxon>Fungi incertae sedis</taxon>
        <taxon>Mucoromycota</taxon>
        <taxon>Mortierellomycotina</taxon>
        <taxon>Mortierellomycetes</taxon>
        <taxon>Mortierellales</taxon>
        <taxon>Mortierellaceae</taxon>
        <taxon>Mortierella</taxon>
    </lineage>
</organism>
<dbReference type="OrthoDB" id="2360712at2759"/>
<dbReference type="Proteomes" id="UP000726737">
    <property type="component" value="Unassembled WGS sequence"/>
</dbReference>
<evidence type="ECO:0000256" key="1">
    <source>
        <dbReference type="SAM" id="MobiDB-lite"/>
    </source>
</evidence>
<reference evidence="2" key="1">
    <citation type="journal article" date="2020" name="Fungal Divers.">
        <title>Resolving the Mortierellaceae phylogeny through synthesis of multi-gene phylogenetics and phylogenomics.</title>
        <authorList>
            <person name="Vandepol N."/>
            <person name="Liber J."/>
            <person name="Desiro A."/>
            <person name="Na H."/>
            <person name="Kennedy M."/>
            <person name="Barry K."/>
            <person name="Grigoriev I.V."/>
            <person name="Miller A.N."/>
            <person name="O'Donnell K."/>
            <person name="Stajich J.E."/>
            <person name="Bonito G."/>
        </authorList>
    </citation>
    <scope>NUCLEOTIDE SEQUENCE</scope>
    <source>
        <strain evidence="2">KOD948</strain>
    </source>
</reference>